<feature type="compositionally biased region" description="Basic and acidic residues" evidence="1">
    <location>
        <begin position="7"/>
        <end position="32"/>
    </location>
</feature>
<protein>
    <recommendedName>
        <fullName evidence="2">BZIP domain-containing protein</fullName>
    </recommendedName>
</protein>
<evidence type="ECO:0000313" key="4">
    <source>
        <dbReference type="Proteomes" id="UP000001307"/>
    </source>
</evidence>
<keyword evidence="4" id="KW-1185">Reference proteome</keyword>
<dbReference type="GO" id="GO:0003700">
    <property type="term" value="F:DNA-binding transcription factor activity"/>
    <property type="evidence" value="ECO:0007669"/>
    <property type="project" value="InterPro"/>
</dbReference>
<evidence type="ECO:0000256" key="1">
    <source>
        <dbReference type="SAM" id="MobiDB-lite"/>
    </source>
</evidence>
<gene>
    <name evidence="3" type="ORF">GSOID_T00011227001</name>
</gene>
<dbReference type="AlphaFoldDB" id="E4XI88"/>
<proteinExistence type="predicted"/>
<evidence type="ECO:0000259" key="2">
    <source>
        <dbReference type="PROSITE" id="PS50217"/>
    </source>
</evidence>
<reference evidence="3 4" key="1">
    <citation type="journal article" date="2010" name="Science">
        <title>Plasticity of animal genome architecture unmasked by rapid evolution of a pelagic tunicate.</title>
        <authorList>
            <person name="Denoeud F."/>
            <person name="Henriet S."/>
            <person name="Mungpakdee S."/>
            <person name="Aury J.M."/>
            <person name="Da Silva C."/>
            <person name="Brinkmann H."/>
            <person name="Mikhaleva J."/>
            <person name="Olsen L.C."/>
            <person name="Jubin C."/>
            <person name="Canestro C."/>
            <person name="Bouquet J.M."/>
            <person name="Danks G."/>
            <person name="Poulain J."/>
            <person name="Campsteijn C."/>
            <person name="Adamski M."/>
            <person name="Cross I."/>
            <person name="Yadetie F."/>
            <person name="Muffato M."/>
            <person name="Louis A."/>
            <person name="Butcher S."/>
            <person name="Tsagkogeorga G."/>
            <person name="Konrad A."/>
            <person name="Singh S."/>
            <person name="Jensen M.F."/>
            <person name="Cong E.H."/>
            <person name="Eikeseth-Otteraa H."/>
            <person name="Noel B."/>
            <person name="Anthouard V."/>
            <person name="Porcel B.M."/>
            <person name="Kachouri-Lafond R."/>
            <person name="Nishino A."/>
            <person name="Ugolini M."/>
            <person name="Chourrout P."/>
            <person name="Nishida H."/>
            <person name="Aasland R."/>
            <person name="Huzurbazar S."/>
            <person name="Westhof E."/>
            <person name="Delsuc F."/>
            <person name="Lehrach H."/>
            <person name="Reinhardt R."/>
            <person name="Weissenbach J."/>
            <person name="Roy S.W."/>
            <person name="Artiguenave F."/>
            <person name="Postlethwait J.H."/>
            <person name="Manak J.R."/>
            <person name="Thompson E.M."/>
            <person name="Jaillon O."/>
            <person name="Du Pasquier L."/>
            <person name="Boudinot P."/>
            <person name="Liberles D.A."/>
            <person name="Volff J.N."/>
            <person name="Philippe H."/>
            <person name="Lenhard B."/>
            <person name="Roest Crollius H."/>
            <person name="Wincker P."/>
            <person name="Chourrout D."/>
        </authorList>
    </citation>
    <scope>NUCLEOTIDE SEQUENCE [LARGE SCALE GENOMIC DNA]</scope>
</reference>
<feature type="region of interest" description="Disordered" evidence="1">
    <location>
        <begin position="1"/>
        <end position="90"/>
    </location>
</feature>
<dbReference type="InterPro" id="IPR004827">
    <property type="entry name" value="bZIP"/>
</dbReference>
<dbReference type="OrthoDB" id="10592256at2759"/>
<sequence length="135" mass="16037">MIIKALQRREKGNGKSQQRDVDRKEKLPDRHKSGQYADIKNDAGKIQEDYISDDQERKRVLEKREKNRTAAAKARKRKQTQLENLEKEKQKVQTAINKAVDDVREAQKLRNTLKTIFDEHDRVCAYRQIQFDLHH</sequence>
<dbReference type="InParanoid" id="E4XI88"/>
<dbReference type="Gene3D" id="1.20.5.170">
    <property type="match status" value="1"/>
</dbReference>
<dbReference type="SMART" id="SM00338">
    <property type="entry name" value="BRLZ"/>
    <property type="match status" value="1"/>
</dbReference>
<accession>E4XI88</accession>
<dbReference type="EMBL" id="FN653054">
    <property type="protein sequence ID" value="CBY10289.1"/>
    <property type="molecule type" value="Genomic_DNA"/>
</dbReference>
<dbReference type="PROSITE" id="PS00036">
    <property type="entry name" value="BZIP_BASIC"/>
    <property type="match status" value="1"/>
</dbReference>
<evidence type="ECO:0000313" key="3">
    <source>
        <dbReference type="EMBL" id="CBY10289.1"/>
    </source>
</evidence>
<dbReference type="Proteomes" id="UP000001307">
    <property type="component" value="Unassembled WGS sequence"/>
</dbReference>
<dbReference type="SUPFAM" id="SSF57959">
    <property type="entry name" value="Leucine zipper domain"/>
    <property type="match status" value="1"/>
</dbReference>
<dbReference type="PROSITE" id="PS50217">
    <property type="entry name" value="BZIP"/>
    <property type="match status" value="1"/>
</dbReference>
<organism evidence="3 4">
    <name type="scientific">Oikopleura dioica</name>
    <name type="common">Tunicate</name>
    <dbReference type="NCBI Taxonomy" id="34765"/>
    <lineage>
        <taxon>Eukaryota</taxon>
        <taxon>Metazoa</taxon>
        <taxon>Chordata</taxon>
        <taxon>Tunicata</taxon>
        <taxon>Appendicularia</taxon>
        <taxon>Copelata</taxon>
        <taxon>Oikopleuridae</taxon>
        <taxon>Oikopleura</taxon>
    </lineage>
</organism>
<feature type="compositionally biased region" description="Basic and acidic residues" evidence="1">
    <location>
        <begin position="39"/>
        <end position="68"/>
    </location>
</feature>
<feature type="domain" description="BZIP" evidence="2">
    <location>
        <begin position="57"/>
        <end position="120"/>
    </location>
</feature>
<name>E4XI88_OIKDI</name>
<dbReference type="InterPro" id="IPR046347">
    <property type="entry name" value="bZIP_sf"/>
</dbReference>